<evidence type="ECO:0000313" key="3">
    <source>
        <dbReference type="Proteomes" id="UP000239772"/>
    </source>
</evidence>
<protein>
    <submittedName>
        <fullName evidence="2">Ribonuclease Z</fullName>
    </submittedName>
</protein>
<comment type="caution">
    <text evidence="2">The sequence shown here is derived from an EMBL/GenBank/DDBJ whole genome shotgun (WGS) entry which is preliminary data.</text>
</comment>
<name>A0A2T1HN50_9HYPH</name>
<dbReference type="RefSeq" id="WP_106339572.1">
    <property type="nucleotide sequence ID" value="NZ_PVZS01000032.1"/>
</dbReference>
<dbReference type="Proteomes" id="UP000239772">
    <property type="component" value="Unassembled WGS sequence"/>
</dbReference>
<reference evidence="3" key="1">
    <citation type="submission" date="2018-03" db="EMBL/GenBank/DDBJ databases">
        <authorList>
            <person name="Sun L."/>
            <person name="Liu H."/>
            <person name="Chen W."/>
            <person name="Huang K."/>
            <person name="Liu W."/>
            <person name="Gao X."/>
        </authorList>
    </citation>
    <scope>NUCLEOTIDE SEQUENCE [LARGE SCALE GENOMIC DNA]</scope>
    <source>
        <strain evidence="3">SH9</strain>
    </source>
</reference>
<keyword evidence="3" id="KW-1185">Reference proteome</keyword>
<accession>A0A2T1HN50</accession>
<dbReference type="InterPro" id="IPR001279">
    <property type="entry name" value="Metallo-B-lactamas"/>
</dbReference>
<dbReference type="InterPro" id="IPR036866">
    <property type="entry name" value="RibonucZ/Hydroxyglut_hydro"/>
</dbReference>
<dbReference type="NCBIfam" id="NF002558">
    <property type="entry name" value="PRK02126.1"/>
    <property type="match status" value="1"/>
</dbReference>
<dbReference type="OrthoDB" id="9800940at2"/>
<organism evidence="2 3">
    <name type="scientific">Alsobacter soli</name>
    <dbReference type="NCBI Taxonomy" id="2109933"/>
    <lineage>
        <taxon>Bacteria</taxon>
        <taxon>Pseudomonadati</taxon>
        <taxon>Pseudomonadota</taxon>
        <taxon>Alphaproteobacteria</taxon>
        <taxon>Hyphomicrobiales</taxon>
        <taxon>Alsobacteraceae</taxon>
        <taxon>Alsobacter</taxon>
    </lineage>
</organism>
<dbReference type="PANTHER" id="PTHR46018:SF7">
    <property type="entry name" value="RIBONUCLEASE Z"/>
    <property type="match status" value="1"/>
</dbReference>
<sequence length="335" mass="37343">MSSLVQPRLVNDPFSDPALFVDFRFGRRAILFDLGDVAPLTSRELGRVTHAFVSHRHMDHFAGFDRLLHARLYRPGRLCLAGPDGFIRGVTAKIDAYTWNLLDESSPNFEILASEFVEGQIRKSVLFRSQEKFAPRPHDAPEGLPAGLLLQDPEFRIECVALDHGTPCLAFALQETLRVNVWTAGLDELRLSVGPWLNAAKRAVRSGASDDMEIEAGPGRRVRLGRVRDKALQVAPGQRIAYVTDARFTPANVASILDLARNADHLFIEAAFLEEDEGVAAERLHLTARQAGELARRAGARRFTVFHHSPRYLDRREALLKEADRAFRGEPPAAV</sequence>
<proteinExistence type="predicted"/>
<gene>
    <name evidence="2" type="ORF">SLNSH_20815</name>
</gene>
<dbReference type="SUPFAM" id="SSF56281">
    <property type="entry name" value="Metallo-hydrolase/oxidoreductase"/>
    <property type="match status" value="1"/>
</dbReference>
<dbReference type="AlphaFoldDB" id="A0A2T1HN50"/>
<dbReference type="Pfam" id="PF12706">
    <property type="entry name" value="Lactamase_B_2"/>
    <property type="match status" value="1"/>
</dbReference>
<dbReference type="GO" id="GO:0042781">
    <property type="term" value="F:3'-tRNA processing endoribonuclease activity"/>
    <property type="evidence" value="ECO:0007669"/>
    <property type="project" value="TreeGrafter"/>
</dbReference>
<dbReference type="PANTHER" id="PTHR46018">
    <property type="entry name" value="ZINC PHOSPHODIESTERASE ELAC PROTEIN 1"/>
    <property type="match status" value="1"/>
</dbReference>
<evidence type="ECO:0000313" key="2">
    <source>
        <dbReference type="EMBL" id="PSC03068.1"/>
    </source>
</evidence>
<feature type="domain" description="Metallo-beta-lactamase" evidence="1">
    <location>
        <begin position="235"/>
        <end position="308"/>
    </location>
</feature>
<evidence type="ECO:0000259" key="1">
    <source>
        <dbReference type="Pfam" id="PF12706"/>
    </source>
</evidence>
<dbReference type="Gene3D" id="3.60.15.10">
    <property type="entry name" value="Ribonuclease Z/Hydroxyacylglutathione hydrolase-like"/>
    <property type="match status" value="1"/>
</dbReference>
<dbReference type="EMBL" id="PVZS01000032">
    <property type="protein sequence ID" value="PSC03068.1"/>
    <property type="molecule type" value="Genomic_DNA"/>
</dbReference>